<dbReference type="CDD" id="cd04301">
    <property type="entry name" value="NAT_SF"/>
    <property type="match status" value="1"/>
</dbReference>
<sequence length="260" mass="29221">MIHVREFQARDSDVVLHLLDLKDIINSSSFSEKVFQLSESGDFLALIAEANQDGKHLIVGCAFLRLLETISRGLHCQIEELAIDKAWLRQGVGKCLMDRATSWAKERGVSDIYVDSPYASTAVKEGIDSVFVRDEVLEVAQQYEAEKQELQQSLKKQYNSTISKLEEEYEAKKQQQDEVIRNLQSQLQDATQYLEEQQAEENELLNIDPSSPRNQAGPYPRGRGLWGTLCFPIRKTCGPGSCLRLPSGPASVRGSTDRSN</sequence>
<proteinExistence type="predicted"/>
<dbReference type="SUPFAM" id="SSF55729">
    <property type="entry name" value="Acyl-CoA N-acyltransferases (Nat)"/>
    <property type="match status" value="1"/>
</dbReference>
<organism evidence="3 4">
    <name type="scientific">Galdieria partita</name>
    <dbReference type="NCBI Taxonomy" id="83374"/>
    <lineage>
        <taxon>Eukaryota</taxon>
        <taxon>Rhodophyta</taxon>
        <taxon>Bangiophyceae</taxon>
        <taxon>Galdieriales</taxon>
        <taxon>Galdieriaceae</taxon>
        <taxon>Galdieria</taxon>
    </lineage>
</organism>
<dbReference type="Pfam" id="PF00583">
    <property type="entry name" value="Acetyltransf_1"/>
    <property type="match status" value="1"/>
</dbReference>
<accession>A0A9C7Q0D3</accession>
<keyword evidence="4" id="KW-1185">Reference proteome</keyword>
<evidence type="ECO:0000313" key="3">
    <source>
        <dbReference type="EMBL" id="GJQ14218.1"/>
    </source>
</evidence>
<feature type="domain" description="N-acetyltransferase" evidence="2">
    <location>
        <begin position="2"/>
        <end position="155"/>
    </location>
</feature>
<protein>
    <recommendedName>
        <fullName evidence="2">N-acetyltransferase domain-containing protein</fullName>
    </recommendedName>
</protein>
<feature type="coiled-coil region" evidence="1">
    <location>
        <begin position="133"/>
        <end position="207"/>
    </location>
</feature>
<dbReference type="PROSITE" id="PS51186">
    <property type="entry name" value="GNAT"/>
    <property type="match status" value="1"/>
</dbReference>
<gene>
    <name evidence="3" type="ORF">GpartN1_g6009.t1</name>
</gene>
<dbReference type="OrthoDB" id="41532at2759"/>
<dbReference type="InterPro" id="IPR016181">
    <property type="entry name" value="Acyl_CoA_acyltransferase"/>
</dbReference>
<dbReference type="AlphaFoldDB" id="A0A9C7Q0D3"/>
<evidence type="ECO:0000313" key="4">
    <source>
        <dbReference type="Proteomes" id="UP001061958"/>
    </source>
</evidence>
<keyword evidence="1" id="KW-0175">Coiled coil</keyword>
<dbReference type="EMBL" id="BQMJ01000052">
    <property type="protein sequence ID" value="GJQ14218.1"/>
    <property type="molecule type" value="Genomic_DNA"/>
</dbReference>
<evidence type="ECO:0000259" key="2">
    <source>
        <dbReference type="PROSITE" id="PS51186"/>
    </source>
</evidence>
<evidence type="ECO:0000256" key="1">
    <source>
        <dbReference type="SAM" id="Coils"/>
    </source>
</evidence>
<reference evidence="3" key="1">
    <citation type="journal article" date="2022" name="Proc. Natl. Acad. Sci. U.S.A.">
        <title>Life cycle and functional genomics of the unicellular red alga Galdieria for elucidating algal and plant evolution and industrial use.</title>
        <authorList>
            <person name="Hirooka S."/>
            <person name="Itabashi T."/>
            <person name="Ichinose T.M."/>
            <person name="Onuma R."/>
            <person name="Fujiwara T."/>
            <person name="Yamashita S."/>
            <person name="Jong L.W."/>
            <person name="Tomita R."/>
            <person name="Iwane A.H."/>
            <person name="Miyagishima S.Y."/>
        </authorList>
    </citation>
    <scope>NUCLEOTIDE SEQUENCE</scope>
    <source>
        <strain evidence="3">NBRC 102759</strain>
    </source>
</reference>
<dbReference type="InterPro" id="IPR000182">
    <property type="entry name" value="GNAT_dom"/>
</dbReference>
<dbReference type="Proteomes" id="UP001061958">
    <property type="component" value="Unassembled WGS sequence"/>
</dbReference>
<name>A0A9C7Q0D3_9RHOD</name>
<dbReference type="GO" id="GO:0016747">
    <property type="term" value="F:acyltransferase activity, transferring groups other than amino-acyl groups"/>
    <property type="evidence" value="ECO:0007669"/>
    <property type="project" value="InterPro"/>
</dbReference>
<reference evidence="3" key="2">
    <citation type="submission" date="2022-01" db="EMBL/GenBank/DDBJ databases">
        <authorList>
            <person name="Hirooka S."/>
            <person name="Miyagishima S.Y."/>
        </authorList>
    </citation>
    <scope>NUCLEOTIDE SEQUENCE</scope>
    <source>
        <strain evidence="3">NBRC 102759</strain>
    </source>
</reference>
<dbReference type="Gene3D" id="3.40.630.30">
    <property type="match status" value="1"/>
</dbReference>
<comment type="caution">
    <text evidence="3">The sequence shown here is derived from an EMBL/GenBank/DDBJ whole genome shotgun (WGS) entry which is preliminary data.</text>
</comment>